<protein>
    <recommendedName>
        <fullName evidence="3">GAF domain-containing protein</fullName>
    </recommendedName>
</protein>
<evidence type="ECO:0000313" key="1">
    <source>
        <dbReference type="EMBL" id="MDE5413131.1"/>
    </source>
</evidence>
<dbReference type="Proteomes" id="UP001148125">
    <property type="component" value="Unassembled WGS sequence"/>
</dbReference>
<sequence length="146" mass="16698">MDKSAFLDELRLEVGLVSEYANSQNEFFNGIIQVFGKYIKQGFSTGLYKSHERFFKLIASVGDEAYNLIELFGEGPLSISAIRGRISTIEFENTIRLLAPFYEGHHLIGIMVFSLPKIGYEVTEEDLIFVHEVCRHIELNQSHYSN</sequence>
<evidence type="ECO:0000313" key="2">
    <source>
        <dbReference type="Proteomes" id="UP001148125"/>
    </source>
</evidence>
<dbReference type="EMBL" id="JAOTPO010000003">
    <property type="protein sequence ID" value="MDE5413131.1"/>
    <property type="molecule type" value="Genomic_DNA"/>
</dbReference>
<comment type="caution">
    <text evidence="1">The sequence shown here is derived from an EMBL/GenBank/DDBJ whole genome shotgun (WGS) entry which is preliminary data.</text>
</comment>
<reference evidence="1" key="1">
    <citation type="submission" date="2024-05" db="EMBL/GenBank/DDBJ databases">
        <title>Alkalihalobacillus sp. strain MEB203 novel alkaliphilic bacterium from Lonar Lake, India.</title>
        <authorList>
            <person name="Joshi A."/>
            <person name="Thite S."/>
            <person name="Mengade P."/>
        </authorList>
    </citation>
    <scope>NUCLEOTIDE SEQUENCE</scope>
    <source>
        <strain evidence="1">MEB 203</strain>
    </source>
</reference>
<evidence type="ECO:0008006" key="3">
    <source>
        <dbReference type="Google" id="ProtNLM"/>
    </source>
</evidence>
<gene>
    <name evidence="1" type="ORF">N7Z68_07010</name>
</gene>
<keyword evidence="2" id="KW-1185">Reference proteome</keyword>
<proteinExistence type="predicted"/>
<dbReference type="RefSeq" id="WP_275117746.1">
    <property type="nucleotide sequence ID" value="NZ_JAOTPO010000003.1"/>
</dbReference>
<accession>A0ABT5VD93</accession>
<name>A0ABT5VD93_9BACI</name>
<organism evidence="1 2">
    <name type="scientific">Alkalihalobacterium chitinilyticum</name>
    <dbReference type="NCBI Taxonomy" id="2980103"/>
    <lineage>
        <taxon>Bacteria</taxon>
        <taxon>Bacillati</taxon>
        <taxon>Bacillota</taxon>
        <taxon>Bacilli</taxon>
        <taxon>Bacillales</taxon>
        <taxon>Bacillaceae</taxon>
        <taxon>Alkalihalobacterium</taxon>
    </lineage>
</organism>